<evidence type="ECO:0000313" key="2">
    <source>
        <dbReference type="EMBL" id="MDR7277296.1"/>
    </source>
</evidence>
<keyword evidence="3" id="KW-1185">Reference proteome</keyword>
<accession>A0AAE3YSZ6</accession>
<gene>
    <name evidence="2" type="ORF">J2S41_004074</name>
</gene>
<reference evidence="2" key="1">
    <citation type="submission" date="2023-07" db="EMBL/GenBank/DDBJ databases">
        <title>Sequencing the genomes of 1000 actinobacteria strains.</title>
        <authorList>
            <person name="Klenk H.-P."/>
        </authorList>
    </citation>
    <scope>NUCLEOTIDE SEQUENCE</scope>
    <source>
        <strain evidence="2">DSM 44707</strain>
    </source>
</reference>
<dbReference type="RefSeq" id="WP_310369495.1">
    <property type="nucleotide sequence ID" value="NZ_JAVDYB010000001.1"/>
</dbReference>
<sequence length="113" mass="11988">MAAGPEELMAGRTSLDPVVADSVAQQHLETRSEIDAQQTRFEGVVADMKSASPSAMLIALERAHESWRSELHVILADLSEMSELVKGNVQNTVSTDEASAGQVSRQGGILAGL</sequence>
<name>A0AAE3YSZ6_9ACTN</name>
<proteinExistence type="predicted"/>
<evidence type="ECO:0000313" key="3">
    <source>
        <dbReference type="Proteomes" id="UP001183643"/>
    </source>
</evidence>
<feature type="compositionally biased region" description="Polar residues" evidence="1">
    <location>
        <begin position="94"/>
        <end position="105"/>
    </location>
</feature>
<evidence type="ECO:0000256" key="1">
    <source>
        <dbReference type="SAM" id="MobiDB-lite"/>
    </source>
</evidence>
<dbReference type="Proteomes" id="UP001183643">
    <property type="component" value="Unassembled WGS sequence"/>
</dbReference>
<dbReference type="Gene3D" id="1.10.287.1060">
    <property type="entry name" value="ESAT-6-like"/>
    <property type="match status" value="1"/>
</dbReference>
<organism evidence="2 3">
    <name type="scientific">Catenuloplanes atrovinosus</name>
    <dbReference type="NCBI Taxonomy" id="137266"/>
    <lineage>
        <taxon>Bacteria</taxon>
        <taxon>Bacillati</taxon>
        <taxon>Actinomycetota</taxon>
        <taxon>Actinomycetes</taxon>
        <taxon>Micromonosporales</taxon>
        <taxon>Micromonosporaceae</taxon>
        <taxon>Catenuloplanes</taxon>
    </lineage>
</organism>
<feature type="region of interest" description="Disordered" evidence="1">
    <location>
        <begin position="94"/>
        <end position="113"/>
    </location>
</feature>
<dbReference type="EMBL" id="JAVDYB010000001">
    <property type="protein sequence ID" value="MDR7277296.1"/>
    <property type="molecule type" value="Genomic_DNA"/>
</dbReference>
<protein>
    <submittedName>
        <fullName evidence="2">Uncharacterized protein</fullName>
    </submittedName>
</protein>
<comment type="caution">
    <text evidence="2">The sequence shown here is derived from an EMBL/GenBank/DDBJ whole genome shotgun (WGS) entry which is preliminary data.</text>
</comment>
<dbReference type="AlphaFoldDB" id="A0AAE3YSZ6"/>